<keyword evidence="2" id="KW-0963">Cytoplasm</keyword>
<comment type="subcellular location">
    <subcellularLocation>
        <location evidence="1">Cytoplasm</location>
        <location evidence="1">Cytoskeleton</location>
        <location evidence="1">Microtubule organizing center</location>
        <location evidence="1">Centrosome</location>
        <location evidence="1">Centriole</location>
    </subcellularLocation>
</comment>
<evidence type="ECO:0000256" key="1">
    <source>
        <dbReference type="ARBA" id="ARBA00004114"/>
    </source>
</evidence>
<feature type="compositionally biased region" description="Basic residues" evidence="5">
    <location>
        <begin position="30"/>
        <end position="39"/>
    </location>
</feature>
<dbReference type="GeneID" id="113203108"/>
<evidence type="ECO:0000256" key="4">
    <source>
        <dbReference type="ARBA" id="ARBA00029452"/>
    </source>
</evidence>
<feature type="region of interest" description="Disordered" evidence="5">
    <location>
        <begin position="153"/>
        <end position="175"/>
    </location>
</feature>
<evidence type="ECO:0000256" key="2">
    <source>
        <dbReference type="ARBA" id="ARBA00022490"/>
    </source>
</evidence>
<evidence type="ECO:0000313" key="8">
    <source>
        <dbReference type="RefSeq" id="XP_026273401.1"/>
    </source>
</evidence>
<evidence type="ECO:0000259" key="6">
    <source>
        <dbReference type="Pfam" id="PF15503"/>
    </source>
</evidence>
<feature type="compositionally biased region" description="Basic and acidic residues" evidence="5">
    <location>
        <begin position="19"/>
        <end position="29"/>
    </location>
</feature>
<organism evidence="7 8">
    <name type="scientific">Frankliniella occidentalis</name>
    <name type="common">Western flower thrips</name>
    <name type="synonym">Euthrips occidentalis</name>
    <dbReference type="NCBI Taxonomy" id="133901"/>
    <lineage>
        <taxon>Eukaryota</taxon>
        <taxon>Metazoa</taxon>
        <taxon>Ecdysozoa</taxon>
        <taxon>Arthropoda</taxon>
        <taxon>Hexapoda</taxon>
        <taxon>Insecta</taxon>
        <taxon>Pterygota</taxon>
        <taxon>Neoptera</taxon>
        <taxon>Paraneoptera</taxon>
        <taxon>Thysanoptera</taxon>
        <taxon>Terebrantia</taxon>
        <taxon>Thripoidea</taxon>
        <taxon>Thripidae</taxon>
        <taxon>Frankliniella</taxon>
    </lineage>
</organism>
<gene>
    <name evidence="8" type="primary">LOC113203108</name>
</gene>
<keyword evidence="3" id="KW-0206">Cytoskeleton</keyword>
<feature type="region of interest" description="Disordered" evidence="5">
    <location>
        <begin position="1"/>
        <end position="44"/>
    </location>
</feature>
<feature type="compositionally biased region" description="Low complexity" evidence="5">
    <location>
        <begin position="153"/>
        <end position="166"/>
    </location>
</feature>
<evidence type="ECO:0000313" key="7">
    <source>
        <dbReference type="Proteomes" id="UP000504606"/>
    </source>
</evidence>
<dbReference type="AlphaFoldDB" id="A0A6J1S3R0"/>
<accession>A0A6J1S3R0</accession>
<keyword evidence="7" id="KW-1185">Reference proteome</keyword>
<evidence type="ECO:0000256" key="5">
    <source>
        <dbReference type="SAM" id="MobiDB-lite"/>
    </source>
</evidence>
<dbReference type="InterPro" id="IPR029135">
    <property type="entry name" value="PPP1R35_C"/>
</dbReference>
<comment type="similarity">
    <text evidence="4">Belongs to the PPP1R35 family.</text>
</comment>
<sequence length="222" mass="25357">MASSGSYNNPKPGVLFHQPTKESPIEHGNRRTKSFKTKLSKGESKKTLVRNTELTVYPTVYKTDEPIVEDTRDKKKEAAPQSVSTGLYKTNLSAPCLNSALRIVKEMKQASKARPSNSQCAKLMDEGKVLQQVNFLYEEHLYHDLVALNVSDTDVVESSSSRNSSRFRPREKDKEPKLSQFFTPTFSEEYKIPRNPPRRVKTYPSSSGNFTIYQRMRSWNVE</sequence>
<feature type="domain" description="Protein phosphatase 1 regulatory subunit 35 C-terminal" evidence="6">
    <location>
        <begin position="116"/>
        <end position="205"/>
    </location>
</feature>
<proteinExistence type="inferred from homology"/>
<dbReference type="GO" id="GO:0005814">
    <property type="term" value="C:centriole"/>
    <property type="evidence" value="ECO:0007669"/>
    <property type="project" value="UniProtKB-SubCell"/>
</dbReference>
<dbReference type="OrthoDB" id="8191506at2759"/>
<evidence type="ECO:0000256" key="3">
    <source>
        <dbReference type="ARBA" id="ARBA00023212"/>
    </source>
</evidence>
<dbReference type="KEGG" id="foc:113203108"/>
<reference evidence="8" key="1">
    <citation type="submission" date="2025-08" db="UniProtKB">
        <authorList>
            <consortium name="RefSeq"/>
        </authorList>
    </citation>
    <scope>IDENTIFICATION</scope>
    <source>
        <tissue evidence="8">Whole organism</tissue>
    </source>
</reference>
<protein>
    <submittedName>
        <fullName evidence="8">Uncharacterized protein LOC113203108</fullName>
    </submittedName>
</protein>
<dbReference type="Proteomes" id="UP000504606">
    <property type="component" value="Unplaced"/>
</dbReference>
<dbReference type="RefSeq" id="XP_026273401.1">
    <property type="nucleotide sequence ID" value="XM_026417616.2"/>
</dbReference>
<dbReference type="Pfam" id="PF15503">
    <property type="entry name" value="PPP1R35_C"/>
    <property type="match status" value="1"/>
</dbReference>
<name>A0A6J1S3R0_FRAOC</name>